<dbReference type="PANTHER" id="PTHR31282">
    <property type="entry name" value="WRKY TRANSCRIPTION FACTOR 21-RELATED"/>
    <property type="match status" value="1"/>
</dbReference>
<dbReference type="Gene3D" id="2.20.25.80">
    <property type="entry name" value="WRKY domain"/>
    <property type="match status" value="1"/>
</dbReference>
<dbReference type="SMART" id="SM00774">
    <property type="entry name" value="WRKY"/>
    <property type="match status" value="1"/>
</dbReference>
<dbReference type="AlphaFoldDB" id="A0A540M328"/>
<dbReference type="SUPFAM" id="SSF118290">
    <property type="entry name" value="WRKY DNA-binding domain"/>
    <property type="match status" value="1"/>
</dbReference>
<dbReference type="GO" id="GO:0043565">
    <property type="term" value="F:sequence-specific DNA binding"/>
    <property type="evidence" value="ECO:0007669"/>
    <property type="project" value="InterPro"/>
</dbReference>
<keyword evidence="5" id="KW-0539">Nucleus</keyword>
<keyword evidence="2" id="KW-0805">Transcription regulation</keyword>
<dbReference type="PROSITE" id="PS50811">
    <property type="entry name" value="WRKY"/>
    <property type="match status" value="1"/>
</dbReference>
<evidence type="ECO:0000256" key="2">
    <source>
        <dbReference type="ARBA" id="ARBA00023015"/>
    </source>
</evidence>
<comment type="subcellular location">
    <subcellularLocation>
        <location evidence="1">Nucleus</location>
    </subcellularLocation>
</comment>
<comment type="caution">
    <text evidence="7">The sequence shown here is derived from an EMBL/GenBank/DDBJ whole genome shotgun (WGS) entry which is preliminary data.</text>
</comment>
<dbReference type="InterPro" id="IPR003657">
    <property type="entry name" value="WRKY_dom"/>
</dbReference>
<evidence type="ECO:0000256" key="5">
    <source>
        <dbReference type="ARBA" id="ARBA00023242"/>
    </source>
</evidence>
<dbReference type="Proteomes" id="UP000315295">
    <property type="component" value="Unassembled WGS sequence"/>
</dbReference>
<protein>
    <recommendedName>
        <fullName evidence="6">WRKY domain-containing protein</fullName>
    </recommendedName>
</protein>
<dbReference type="GO" id="GO:0003700">
    <property type="term" value="F:DNA-binding transcription factor activity"/>
    <property type="evidence" value="ECO:0007669"/>
    <property type="project" value="InterPro"/>
</dbReference>
<evidence type="ECO:0000313" key="7">
    <source>
        <dbReference type="EMBL" id="TQD92939.1"/>
    </source>
</evidence>
<evidence type="ECO:0000256" key="3">
    <source>
        <dbReference type="ARBA" id="ARBA00023125"/>
    </source>
</evidence>
<dbReference type="GO" id="GO:0005516">
    <property type="term" value="F:calmodulin binding"/>
    <property type="evidence" value="ECO:0007669"/>
    <property type="project" value="UniProtKB-ARBA"/>
</dbReference>
<evidence type="ECO:0000259" key="6">
    <source>
        <dbReference type="PROSITE" id="PS50811"/>
    </source>
</evidence>
<accession>A0A540M328</accession>
<dbReference type="GO" id="GO:0005634">
    <property type="term" value="C:nucleus"/>
    <property type="evidence" value="ECO:0007669"/>
    <property type="project" value="UniProtKB-SubCell"/>
</dbReference>
<dbReference type="EMBL" id="VIEB01000380">
    <property type="protein sequence ID" value="TQD92939.1"/>
    <property type="molecule type" value="Genomic_DNA"/>
</dbReference>
<evidence type="ECO:0000313" key="8">
    <source>
        <dbReference type="Proteomes" id="UP000315295"/>
    </source>
</evidence>
<proteinExistence type="predicted"/>
<dbReference type="STRING" id="106549.A0A540M328"/>
<gene>
    <name evidence="7" type="ORF">C1H46_021419</name>
</gene>
<dbReference type="FunFam" id="2.20.25.80:FF:000004">
    <property type="entry name" value="WRKY transcription factor 65"/>
    <property type="match status" value="1"/>
</dbReference>
<feature type="domain" description="WRKY" evidence="6">
    <location>
        <begin position="221"/>
        <end position="287"/>
    </location>
</feature>
<dbReference type="InterPro" id="IPR044810">
    <property type="entry name" value="WRKY_plant"/>
</dbReference>
<dbReference type="InterPro" id="IPR036576">
    <property type="entry name" value="WRKY_dom_sf"/>
</dbReference>
<keyword evidence="3" id="KW-0238">DNA-binding</keyword>
<keyword evidence="4" id="KW-0804">Transcription</keyword>
<sequence>MEEVEAANKAAVESCHRVLNLLWKPKPCKHLQAETEVAVFKFKRVLSLLSHGRGRVRKLKKNLNPLPLPHNIFLDGPNYSDISPKPLQLLPPTFPKTPHKEKVFLGSPVPKTKTLQLHQEERTKLQFHPQRVKYRDEMVFPGRNSGINLAFDRSSSSCKTSTTSARSFMSCLSIVGCAATTGRDSFRLIGGVPRAFGQISQQQRRKLKEKRSYKVPAISDKISDIPSDDYSWRKYGQKPIKGSLYPRGYYKCSSIRGCPARKRVERCLEDPSMLIVTYQGEHKHSQSAR</sequence>
<dbReference type="Pfam" id="PF03106">
    <property type="entry name" value="WRKY"/>
    <property type="match status" value="1"/>
</dbReference>
<dbReference type="InterPro" id="IPR018872">
    <property type="entry name" value="Zn-cluster-dom"/>
</dbReference>
<evidence type="ECO:0000256" key="1">
    <source>
        <dbReference type="ARBA" id="ARBA00004123"/>
    </source>
</evidence>
<keyword evidence="8" id="KW-1185">Reference proteome</keyword>
<name>A0A540M328_MALBA</name>
<evidence type="ECO:0000256" key="4">
    <source>
        <dbReference type="ARBA" id="ARBA00023163"/>
    </source>
</evidence>
<dbReference type="Pfam" id="PF10533">
    <property type="entry name" value="Plant_zn_clust"/>
    <property type="match status" value="1"/>
</dbReference>
<organism evidence="7 8">
    <name type="scientific">Malus baccata</name>
    <name type="common">Siberian crab apple</name>
    <name type="synonym">Pyrus baccata</name>
    <dbReference type="NCBI Taxonomy" id="106549"/>
    <lineage>
        <taxon>Eukaryota</taxon>
        <taxon>Viridiplantae</taxon>
        <taxon>Streptophyta</taxon>
        <taxon>Embryophyta</taxon>
        <taxon>Tracheophyta</taxon>
        <taxon>Spermatophyta</taxon>
        <taxon>Magnoliopsida</taxon>
        <taxon>eudicotyledons</taxon>
        <taxon>Gunneridae</taxon>
        <taxon>Pentapetalae</taxon>
        <taxon>rosids</taxon>
        <taxon>fabids</taxon>
        <taxon>Rosales</taxon>
        <taxon>Rosaceae</taxon>
        <taxon>Amygdaloideae</taxon>
        <taxon>Maleae</taxon>
        <taxon>Malus</taxon>
    </lineage>
</organism>
<reference evidence="7 8" key="1">
    <citation type="journal article" date="2019" name="G3 (Bethesda)">
        <title>Sequencing of a Wild Apple (Malus baccata) Genome Unravels the Differences Between Cultivated and Wild Apple Species Regarding Disease Resistance and Cold Tolerance.</title>
        <authorList>
            <person name="Chen X."/>
        </authorList>
    </citation>
    <scope>NUCLEOTIDE SEQUENCE [LARGE SCALE GENOMIC DNA]</scope>
    <source>
        <strain evidence="8">cv. Shandingzi</strain>
        <tissue evidence="7">Leaves</tissue>
    </source>
</reference>